<evidence type="ECO:0000256" key="2">
    <source>
        <dbReference type="ARBA" id="ARBA00022723"/>
    </source>
</evidence>
<dbReference type="Gene3D" id="3.30.1330.100">
    <property type="entry name" value="CofE-like"/>
    <property type="match status" value="1"/>
</dbReference>
<reference evidence="9" key="1">
    <citation type="submission" date="2019-08" db="EMBL/GenBank/DDBJ databases">
        <authorList>
            <person name="Kucharzyk K."/>
            <person name="Murdoch R.W."/>
            <person name="Higgins S."/>
            <person name="Loffler F."/>
        </authorList>
    </citation>
    <scope>NUCLEOTIDE SEQUENCE</scope>
</reference>
<keyword evidence="7" id="KW-0464">Manganese</keyword>
<gene>
    <name evidence="9" type="primary">fbiB_6</name>
    <name evidence="9" type="ORF">SDC9_20339</name>
</gene>
<dbReference type="InterPro" id="IPR008225">
    <property type="entry name" value="F420-0_g-glutamyl_ligase"/>
</dbReference>
<dbReference type="EMBL" id="VSSQ01000081">
    <property type="protein sequence ID" value="MPL74526.1"/>
    <property type="molecule type" value="Genomic_DNA"/>
</dbReference>
<organism evidence="9">
    <name type="scientific">bioreactor metagenome</name>
    <dbReference type="NCBI Taxonomy" id="1076179"/>
    <lineage>
        <taxon>unclassified sequences</taxon>
        <taxon>metagenomes</taxon>
        <taxon>ecological metagenomes</taxon>
    </lineage>
</organism>
<dbReference type="InterPro" id="IPR002847">
    <property type="entry name" value="F420-0_gamma-glut_ligase-dom"/>
</dbReference>
<keyword evidence="6" id="KW-0342">GTP-binding</keyword>
<dbReference type="NCBIfam" id="NF009809">
    <property type="entry name" value="PRK13293.1"/>
    <property type="match status" value="1"/>
</dbReference>
<dbReference type="EC" id="6.3.2.34" evidence="9"/>
<evidence type="ECO:0000256" key="5">
    <source>
        <dbReference type="ARBA" id="ARBA00022958"/>
    </source>
</evidence>
<keyword evidence="5" id="KW-0630">Potassium</keyword>
<dbReference type="Gene3D" id="3.90.1660.10">
    <property type="entry name" value="CofE-like domain"/>
    <property type="match status" value="1"/>
</dbReference>
<dbReference type="PANTHER" id="PTHR47917:SF1">
    <property type="entry name" value="COENZYME F420:L-GLUTAMATE LIGASE"/>
    <property type="match status" value="1"/>
</dbReference>
<evidence type="ECO:0000256" key="6">
    <source>
        <dbReference type="ARBA" id="ARBA00023134"/>
    </source>
</evidence>
<dbReference type="Pfam" id="PF01996">
    <property type="entry name" value="F420_ligase"/>
    <property type="match status" value="1"/>
</dbReference>
<dbReference type="GO" id="GO:0052618">
    <property type="term" value="F:coenzyme F420-0:L-glutamate ligase activity"/>
    <property type="evidence" value="ECO:0007669"/>
    <property type="project" value="TreeGrafter"/>
</dbReference>
<sequence length="245" mass="26496">MSVQVTGICGIPLIQKGDDLPAIICRNTTFEDGDILCIASTIVSKAKGYTRALADITPSPDALRISGLTKEDPRFIQAILDSSTEVIQEYPFILSEVPCGHVGVRAGVDNSNIEGENIIILPKDPSAECREIRGAIKNITGTDVGVIITDTCGRAFRRGQCGNAIGWAGMTAIRDFRGDHDLFGLELEITEEAVVDEIAAFSNFIMGESNNGIPAVKFSGCGTWKGHDSLYFTKEEDLIRKAMKR</sequence>
<accession>A0A644U6H4</accession>
<dbReference type="GO" id="GO:0046872">
    <property type="term" value="F:metal ion binding"/>
    <property type="evidence" value="ECO:0007669"/>
    <property type="project" value="UniProtKB-KW"/>
</dbReference>
<dbReference type="AlphaFoldDB" id="A0A644U6H4"/>
<evidence type="ECO:0000256" key="1">
    <source>
        <dbReference type="ARBA" id="ARBA00022598"/>
    </source>
</evidence>
<evidence type="ECO:0000259" key="8">
    <source>
        <dbReference type="Pfam" id="PF01996"/>
    </source>
</evidence>
<dbReference type="NCBIfam" id="TIGR01916">
    <property type="entry name" value="F420_cofE"/>
    <property type="match status" value="1"/>
</dbReference>
<keyword evidence="4" id="KW-0460">Magnesium</keyword>
<dbReference type="GO" id="GO:0005525">
    <property type="term" value="F:GTP binding"/>
    <property type="evidence" value="ECO:0007669"/>
    <property type="project" value="UniProtKB-KW"/>
</dbReference>
<dbReference type="GO" id="GO:0052619">
    <property type="term" value="F:coenzyme F420-1:gamma-L-glutamate ligase activity"/>
    <property type="evidence" value="ECO:0007669"/>
    <property type="project" value="UniProtKB-EC"/>
</dbReference>
<evidence type="ECO:0000256" key="7">
    <source>
        <dbReference type="ARBA" id="ARBA00023211"/>
    </source>
</evidence>
<dbReference type="SUPFAM" id="SSF144010">
    <property type="entry name" value="CofE-like"/>
    <property type="match status" value="1"/>
</dbReference>
<dbReference type="PANTHER" id="PTHR47917">
    <property type="match status" value="1"/>
</dbReference>
<keyword evidence="2" id="KW-0479">Metal-binding</keyword>
<proteinExistence type="predicted"/>
<keyword evidence="3" id="KW-0547">Nucleotide-binding</keyword>
<evidence type="ECO:0000256" key="3">
    <source>
        <dbReference type="ARBA" id="ARBA00022741"/>
    </source>
</evidence>
<keyword evidence="1 9" id="KW-0436">Ligase</keyword>
<name>A0A644U6H4_9ZZZZ</name>
<evidence type="ECO:0000313" key="9">
    <source>
        <dbReference type="EMBL" id="MPL74526.1"/>
    </source>
</evidence>
<protein>
    <submittedName>
        <fullName evidence="9">Coenzyme F420:L-glutamate ligase</fullName>
        <ecNumber evidence="9">6.3.2.34</ecNumber>
    </submittedName>
</protein>
<feature type="domain" description="Coenzyme F420:L-glutamate ligase-like" evidence="8">
    <location>
        <begin position="11"/>
        <end position="219"/>
    </location>
</feature>
<evidence type="ECO:0000256" key="4">
    <source>
        <dbReference type="ARBA" id="ARBA00022842"/>
    </source>
</evidence>
<comment type="caution">
    <text evidence="9">The sequence shown here is derived from an EMBL/GenBank/DDBJ whole genome shotgun (WGS) entry which is preliminary data.</text>
</comment>